<feature type="transmembrane region" description="Helical" evidence="1">
    <location>
        <begin position="37"/>
        <end position="63"/>
    </location>
</feature>
<accession>A0A0M9CH56</accession>
<organism evidence="2 4">
    <name type="scientific">Polaribacter dokdonensis DSW-5</name>
    <dbReference type="NCBI Taxonomy" id="1300348"/>
    <lineage>
        <taxon>Bacteria</taxon>
        <taxon>Pseudomonadati</taxon>
        <taxon>Bacteroidota</taxon>
        <taxon>Flavobacteriia</taxon>
        <taxon>Flavobacteriales</taxon>
        <taxon>Flavobacteriaceae</taxon>
    </lineage>
</organism>
<protein>
    <submittedName>
        <fullName evidence="2">Uncharacterized protein</fullName>
    </submittedName>
</protein>
<reference evidence="2 4" key="1">
    <citation type="submission" date="2015-07" db="EMBL/GenBank/DDBJ databases">
        <title>Genome of Polaribacter dokdonenesis DSW-5, isolated from seawater off Dokdo in Korea.</title>
        <authorList>
            <person name="Yoon K."/>
            <person name="Song J.Y."/>
            <person name="Kim J.F."/>
        </authorList>
    </citation>
    <scope>NUCLEOTIDE SEQUENCE [LARGE SCALE GENOMIC DNA]</scope>
    <source>
        <strain evidence="2 4">DSW-5</strain>
    </source>
</reference>
<dbReference type="STRING" id="1300348.I602_2002"/>
<evidence type="ECO:0000256" key="1">
    <source>
        <dbReference type="SAM" id="Phobius"/>
    </source>
</evidence>
<evidence type="ECO:0000313" key="4">
    <source>
        <dbReference type="Proteomes" id="UP000037716"/>
    </source>
</evidence>
<dbReference type="Proteomes" id="UP000183071">
    <property type="component" value="Unassembled WGS sequence"/>
</dbReference>
<keyword evidence="5" id="KW-1185">Reference proteome</keyword>
<evidence type="ECO:0000313" key="5">
    <source>
        <dbReference type="Proteomes" id="UP000183071"/>
    </source>
</evidence>
<keyword evidence="1" id="KW-1133">Transmembrane helix</keyword>
<dbReference type="EMBL" id="FNUE01000002">
    <property type="protein sequence ID" value="SEE45599.1"/>
    <property type="molecule type" value="Genomic_DNA"/>
</dbReference>
<feature type="transmembrane region" description="Helical" evidence="1">
    <location>
        <begin position="75"/>
        <end position="96"/>
    </location>
</feature>
<name>A0A0M9CH56_9FLAO</name>
<dbReference type="Proteomes" id="UP000037716">
    <property type="component" value="Unassembled WGS sequence"/>
</dbReference>
<gene>
    <name evidence="2" type="ORF">I602_2002</name>
    <name evidence="3" type="ORF">SAMN05444353_1774</name>
</gene>
<keyword evidence="1" id="KW-0472">Membrane</keyword>
<sequence>MKKIINKPHLFFFYLIPIFLILGFVKRNVPIDLSISYIYYLINVDFWCYVSAVYFGLIGLNYLALNWANKTPQKALTVLHIILQIASLLPYLYAIFNLDENGTLQKQTLLGIDLNSIFVVSFILFLISIFIHLINFLTSLFLKRD</sequence>
<feature type="transmembrane region" description="Helical" evidence="1">
    <location>
        <begin position="116"/>
        <end position="142"/>
    </location>
</feature>
<comment type="caution">
    <text evidence="2">The sequence shown here is derived from an EMBL/GenBank/DDBJ whole genome shotgun (WGS) entry which is preliminary data.</text>
</comment>
<evidence type="ECO:0000313" key="3">
    <source>
        <dbReference type="EMBL" id="SEE45599.1"/>
    </source>
</evidence>
<proteinExistence type="predicted"/>
<dbReference type="PATRIC" id="fig|1300348.6.peg.2003"/>
<dbReference type="RefSeq" id="WP_053974543.1">
    <property type="nucleotide sequence ID" value="NZ_FNUE01000002.1"/>
</dbReference>
<reference evidence="3 5" key="2">
    <citation type="submission" date="2016-10" db="EMBL/GenBank/DDBJ databases">
        <authorList>
            <person name="Varghese N."/>
            <person name="Submissions S."/>
        </authorList>
    </citation>
    <scope>NUCLEOTIDE SEQUENCE [LARGE SCALE GENOMIC DNA]</scope>
    <source>
        <strain evidence="3 5">DSW-5</strain>
    </source>
</reference>
<dbReference type="AlphaFoldDB" id="A0A0M9CH56"/>
<keyword evidence="1" id="KW-0812">Transmembrane</keyword>
<feature type="transmembrane region" description="Helical" evidence="1">
    <location>
        <begin position="9"/>
        <end position="25"/>
    </location>
</feature>
<dbReference type="EMBL" id="LGBR01000001">
    <property type="protein sequence ID" value="KOY52442.1"/>
    <property type="molecule type" value="Genomic_DNA"/>
</dbReference>
<dbReference type="OrthoDB" id="1376924at2"/>
<evidence type="ECO:0000313" key="2">
    <source>
        <dbReference type="EMBL" id="KOY52442.1"/>
    </source>
</evidence>